<feature type="non-terminal residue" evidence="5">
    <location>
        <position position="1"/>
    </location>
</feature>
<comment type="caution">
    <text evidence="5">The sequence shown here is derived from an EMBL/GenBank/DDBJ whole genome shotgun (WGS) entry which is preliminary data.</text>
</comment>
<feature type="non-terminal residue" evidence="5">
    <location>
        <position position="268"/>
    </location>
</feature>
<name>A0ABR7T7L9_HELCL</name>
<dbReference type="SUPFAM" id="SSF53098">
    <property type="entry name" value="Ribonuclease H-like"/>
    <property type="match status" value="1"/>
</dbReference>
<evidence type="ECO:0000259" key="4">
    <source>
        <dbReference type="SMART" id="SM00474"/>
    </source>
</evidence>
<proteinExistence type="inferred from homology"/>
<dbReference type="Proteomes" id="UP000617402">
    <property type="component" value="Unassembled WGS sequence"/>
</dbReference>
<dbReference type="Gene3D" id="3.30.420.10">
    <property type="entry name" value="Ribonuclease H-like superfamily/Ribonuclease H"/>
    <property type="match status" value="1"/>
</dbReference>
<dbReference type="InterPro" id="IPR002562">
    <property type="entry name" value="3'-5'_exonuclease_dom"/>
</dbReference>
<gene>
    <name evidence="5" type="ORF">H1S01_20490</name>
</gene>
<evidence type="ECO:0000313" key="5">
    <source>
        <dbReference type="EMBL" id="MBC9786767.1"/>
    </source>
</evidence>
<feature type="domain" description="3'-5' exonuclease" evidence="4">
    <location>
        <begin position="96"/>
        <end position="268"/>
    </location>
</feature>
<dbReference type="PANTHER" id="PTHR10133">
    <property type="entry name" value="DNA POLYMERASE I"/>
    <property type="match status" value="1"/>
</dbReference>
<dbReference type="InterPro" id="IPR002298">
    <property type="entry name" value="DNA_polymerase_A"/>
</dbReference>
<dbReference type="PANTHER" id="PTHR10133:SF27">
    <property type="entry name" value="DNA POLYMERASE NU"/>
    <property type="match status" value="1"/>
</dbReference>
<dbReference type="SMART" id="SM00474">
    <property type="entry name" value="35EXOc"/>
    <property type="match status" value="1"/>
</dbReference>
<comment type="catalytic activity">
    <reaction evidence="3">
        <text>DNA(n) + a 2'-deoxyribonucleoside 5'-triphosphate = DNA(n+1) + diphosphate</text>
        <dbReference type="Rhea" id="RHEA:22508"/>
        <dbReference type="Rhea" id="RHEA-COMP:17339"/>
        <dbReference type="Rhea" id="RHEA-COMP:17340"/>
        <dbReference type="ChEBI" id="CHEBI:33019"/>
        <dbReference type="ChEBI" id="CHEBI:61560"/>
        <dbReference type="ChEBI" id="CHEBI:173112"/>
        <dbReference type="EC" id="2.7.7.7"/>
    </reaction>
</comment>
<dbReference type="CDD" id="cd06139">
    <property type="entry name" value="DNA_polA_I_Ecoli_like_exo"/>
    <property type="match status" value="1"/>
</dbReference>
<sequence length="268" mass="30765">KEMAKREPTWEEVWFTGWVRPSGKLQTAILASKIGELDKERLKGVKAAIDTGEIGLGVESLRKFTKAHALRLWRELQDRRKDTVLKEMVANSPGNYRLIQSEDQLEQVIVDLRNEPIIAFDTETTGLDVYRDVIVGMSLTLPKADYHVYIPVAHKVGKQLSRDRVLEWLRPMLENPTVGKVLHNAKYDMHMLIRHGVRMRGMVHDTRVAMALLNENEPSYALKNLATKYGRKFGFEDTSHTFYELFGKTRFDEVSLDVALVYAAKDTH</sequence>
<protein>
    <recommendedName>
        <fullName evidence="2">DNA-directed DNA polymerase</fullName>
        <ecNumber evidence="2">2.7.7.7</ecNumber>
    </recommendedName>
</protein>
<accession>A0ABR7T7L9</accession>
<reference evidence="5 6" key="1">
    <citation type="submission" date="2020-07" db="EMBL/GenBank/DDBJ databases">
        <title>Draft whole-genome sequence of Heliobacterium chlorum DSM 3682, type strain.</title>
        <authorList>
            <person name="Kyndt J.A."/>
            <person name="Meyer T.E."/>
            <person name="Imhoff J.F."/>
        </authorList>
    </citation>
    <scope>NUCLEOTIDE SEQUENCE [LARGE SCALE GENOMIC DNA]</scope>
    <source>
        <strain evidence="5 6">DSM 3682</strain>
    </source>
</reference>
<dbReference type="EMBL" id="JACVHF010000120">
    <property type="protein sequence ID" value="MBC9786767.1"/>
    <property type="molecule type" value="Genomic_DNA"/>
</dbReference>
<organism evidence="5 6">
    <name type="scientific">Heliobacterium chlorum</name>
    <dbReference type="NCBI Taxonomy" id="2698"/>
    <lineage>
        <taxon>Bacteria</taxon>
        <taxon>Bacillati</taxon>
        <taxon>Bacillota</taxon>
        <taxon>Clostridia</taxon>
        <taxon>Eubacteriales</taxon>
        <taxon>Heliobacteriaceae</taxon>
        <taxon>Heliobacterium</taxon>
    </lineage>
</organism>
<dbReference type="Pfam" id="PF01612">
    <property type="entry name" value="DNA_pol_A_exo1"/>
    <property type="match status" value="1"/>
</dbReference>
<dbReference type="InterPro" id="IPR036397">
    <property type="entry name" value="RNaseH_sf"/>
</dbReference>
<evidence type="ECO:0000256" key="1">
    <source>
        <dbReference type="ARBA" id="ARBA00007705"/>
    </source>
</evidence>
<evidence type="ECO:0000256" key="3">
    <source>
        <dbReference type="ARBA" id="ARBA00049244"/>
    </source>
</evidence>
<evidence type="ECO:0000313" key="6">
    <source>
        <dbReference type="Proteomes" id="UP000617402"/>
    </source>
</evidence>
<dbReference type="InterPro" id="IPR012337">
    <property type="entry name" value="RNaseH-like_sf"/>
</dbReference>
<keyword evidence="6" id="KW-1185">Reference proteome</keyword>
<evidence type="ECO:0000256" key="2">
    <source>
        <dbReference type="ARBA" id="ARBA00012417"/>
    </source>
</evidence>
<comment type="similarity">
    <text evidence="1">Belongs to the DNA polymerase type-A family.</text>
</comment>
<dbReference type="EC" id="2.7.7.7" evidence="2"/>